<reference evidence="6 7" key="1">
    <citation type="submission" date="2020-03" db="EMBL/GenBank/DDBJ databases">
        <title>Roseomonas stagni sp. nov., isolated from pond water in Japan.</title>
        <authorList>
            <person name="Furuhata K."/>
            <person name="Miyamoto H."/>
            <person name="Goto K."/>
        </authorList>
    </citation>
    <scope>NUCLEOTIDE SEQUENCE [LARGE SCALE GENOMIC DNA]</scope>
    <source>
        <strain evidence="6 7">PeD5</strain>
    </source>
</reference>
<dbReference type="InterPro" id="IPR050490">
    <property type="entry name" value="Bact_solute-bd_prot1"/>
</dbReference>
<dbReference type="GO" id="GO:0042597">
    <property type="term" value="C:periplasmic space"/>
    <property type="evidence" value="ECO:0007669"/>
    <property type="project" value="UniProtKB-SubCell"/>
</dbReference>
<evidence type="ECO:0000256" key="4">
    <source>
        <dbReference type="ARBA" id="ARBA00022729"/>
    </source>
</evidence>
<dbReference type="Gene3D" id="3.40.190.10">
    <property type="entry name" value="Periplasmic binding protein-like II"/>
    <property type="match status" value="1"/>
</dbReference>
<dbReference type="Proteomes" id="UP000475385">
    <property type="component" value="Unassembled WGS sequence"/>
</dbReference>
<evidence type="ECO:0000313" key="6">
    <source>
        <dbReference type="EMBL" id="NGM18721.1"/>
    </source>
</evidence>
<dbReference type="SUPFAM" id="SSF53850">
    <property type="entry name" value="Periplasmic binding protein-like II"/>
    <property type="match status" value="1"/>
</dbReference>
<dbReference type="Pfam" id="PF13416">
    <property type="entry name" value="SBP_bac_8"/>
    <property type="match status" value="1"/>
</dbReference>
<feature type="chain" id="PRO_5026971891" evidence="5">
    <location>
        <begin position="29"/>
        <end position="441"/>
    </location>
</feature>
<keyword evidence="3" id="KW-0813">Transport</keyword>
<dbReference type="AlphaFoldDB" id="A0A6M1LET0"/>
<evidence type="ECO:0000256" key="1">
    <source>
        <dbReference type="ARBA" id="ARBA00004418"/>
    </source>
</evidence>
<dbReference type="InterPro" id="IPR006311">
    <property type="entry name" value="TAT_signal"/>
</dbReference>
<accession>A0A6M1LET0</accession>
<evidence type="ECO:0000256" key="5">
    <source>
        <dbReference type="SAM" id="SignalP"/>
    </source>
</evidence>
<keyword evidence="4 5" id="KW-0732">Signal</keyword>
<evidence type="ECO:0000313" key="7">
    <source>
        <dbReference type="Proteomes" id="UP000475385"/>
    </source>
</evidence>
<sequence length="441" mass="47790">MANLITRRETIAAAGAVAAAATGGAAQAQIATQPATAPNLPIERGATLRMLRPVRFVQPDEDVWRANCQRFAQANGIEVRVDFVGWEDITQQTAVTANTGAGPDIIVGFDAGPHLFAEKIHDLTDVATYLGQKYGGWRPLANAYGRRGDRWISLPFGASGGPAIWRTSTLREAGFESVPDDHAGFLRLCQALKRINKPAGFALGNAVGDGNAFANWLVWSFGGSLTDEQGAVSINSPQTVAALNYLRELYQTFVPGTLAWGDISNNRAYAAGECHLTQNGVSLYFSMLNDPALRHIAEDTQMTPMPKGTLNAVPNAGLTLNAMVFRHSRFPNAAKALLTFLMETEQYDPWLQANIGYWSQPLNAYAASATWTKDPKISVFRDTMNNPFWNGYKGPIVEGSVAATADYVMVQMCAAVASGQATPQAAAAEAERRAQRYFRRR</sequence>
<keyword evidence="7" id="KW-1185">Reference proteome</keyword>
<dbReference type="PROSITE" id="PS51318">
    <property type="entry name" value="TAT"/>
    <property type="match status" value="1"/>
</dbReference>
<name>A0A6M1LET0_9PROT</name>
<dbReference type="RefSeq" id="WP_164692601.1">
    <property type="nucleotide sequence ID" value="NZ_JAAIKB010000001.1"/>
</dbReference>
<dbReference type="EMBL" id="JAAIKB010000001">
    <property type="protein sequence ID" value="NGM18721.1"/>
    <property type="molecule type" value="Genomic_DNA"/>
</dbReference>
<comment type="caution">
    <text evidence="6">The sequence shown here is derived from an EMBL/GenBank/DDBJ whole genome shotgun (WGS) entry which is preliminary data.</text>
</comment>
<dbReference type="InterPro" id="IPR006059">
    <property type="entry name" value="SBP"/>
</dbReference>
<feature type="signal peptide" evidence="5">
    <location>
        <begin position="1"/>
        <end position="28"/>
    </location>
</feature>
<evidence type="ECO:0000256" key="2">
    <source>
        <dbReference type="ARBA" id="ARBA00008520"/>
    </source>
</evidence>
<gene>
    <name evidence="6" type="ORF">G3576_01765</name>
</gene>
<evidence type="ECO:0000256" key="3">
    <source>
        <dbReference type="ARBA" id="ARBA00022448"/>
    </source>
</evidence>
<comment type="subcellular location">
    <subcellularLocation>
        <location evidence="1">Periplasm</location>
    </subcellularLocation>
</comment>
<comment type="similarity">
    <text evidence="2">Belongs to the bacterial solute-binding protein 1 family.</text>
</comment>
<protein>
    <submittedName>
        <fullName evidence="6">Extracellular solute-binding protein</fullName>
    </submittedName>
</protein>
<organism evidence="6 7">
    <name type="scientific">Falsiroseomonas algicola</name>
    <dbReference type="NCBI Taxonomy" id="2716930"/>
    <lineage>
        <taxon>Bacteria</taxon>
        <taxon>Pseudomonadati</taxon>
        <taxon>Pseudomonadota</taxon>
        <taxon>Alphaproteobacteria</taxon>
        <taxon>Acetobacterales</taxon>
        <taxon>Roseomonadaceae</taxon>
        <taxon>Falsiroseomonas</taxon>
    </lineage>
</organism>
<dbReference type="PANTHER" id="PTHR43649">
    <property type="entry name" value="ARABINOSE-BINDING PROTEIN-RELATED"/>
    <property type="match status" value="1"/>
</dbReference>
<dbReference type="PANTHER" id="PTHR43649:SF34">
    <property type="entry name" value="ABC TRANSPORTER PERIPLASMIC-BINDING PROTEIN YCJN-RELATED"/>
    <property type="match status" value="1"/>
</dbReference>
<proteinExistence type="inferred from homology"/>